<keyword evidence="4" id="KW-0808">Transferase</keyword>
<reference evidence="7 8" key="1">
    <citation type="submission" date="2016-10" db="EMBL/GenBank/DDBJ databases">
        <authorList>
            <person name="de Groot N.N."/>
        </authorList>
    </citation>
    <scope>NUCLEOTIDE SEQUENCE [LARGE SCALE GENOMIC DNA]</scope>
    <source>
        <strain evidence="7 8">Nl7</strain>
    </source>
</reference>
<dbReference type="SMART" id="SM00387">
    <property type="entry name" value="HATPase_c"/>
    <property type="match status" value="1"/>
</dbReference>
<dbReference type="EMBL" id="FOHI01000005">
    <property type="protein sequence ID" value="SET35743.1"/>
    <property type="molecule type" value="Genomic_DNA"/>
</dbReference>
<dbReference type="AlphaFoldDB" id="A0A1I0DTG6"/>
<dbReference type="InterPro" id="IPR005467">
    <property type="entry name" value="His_kinase_dom"/>
</dbReference>
<dbReference type="CDD" id="cd00082">
    <property type="entry name" value="HisKA"/>
    <property type="match status" value="1"/>
</dbReference>
<dbReference type="GO" id="GO:0000156">
    <property type="term" value="F:phosphorelay response regulator activity"/>
    <property type="evidence" value="ECO:0007669"/>
    <property type="project" value="TreeGrafter"/>
</dbReference>
<evidence type="ECO:0000313" key="7">
    <source>
        <dbReference type="EMBL" id="SET35743.1"/>
    </source>
</evidence>
<dbReference type="PROSITE" id="PS50109">
    <property type="entry name" value="HIS_KIN"/>
    <property type="match status" value="1"/>
</dbReference>
<proteinExistence type="predicted"/>
<dbReference type="InterPro" id="IPR036890">
    <property type="entry name" value="HATPase_C_sf"/>
</dbReference>
<dbReference type="InterPro" id="IPR004358">
    <property type="entry name" value="Sig_transdc_His_kin-like_C"/>
</dbReference>
<sequence>MTLASDQNINPEKLSPTARRMLELRDEVLSEWVKRVRNSVKEAEHLPNPIIINTFPALYDNLAEAITPDYPRATGNEGTTVAAEHGGERARLTSYNAHSVIAEYQQLRWPIFDVLKMNDVHLNGREIYIINVSIDGSIREAVNAFALTQAALQERFVATLAHDLRNPLSNAHLAAQLIKSTSDLTKIEEFADGIMSNLSRMDGMIRDLLDSIKFQMGERLHLRLEEFDIQEVLKEVLDDFTAIHGTRFRLIGTSIIGWWDREAIKRAVENIIGNAMKYGSADTPVRIKIASQNERMLLSVHNGGELIPPEQIESIFQIFGRAEAAKKGNKEGWGIGLPYVRSVAESHGGSVGVDSSPYRGTTFTIDIPVDARPYQNALQSSQKLE</sequence>
<evidence type="ECO:0000256" key="1">
    <source>
        <dbReference type="ARBA" id="ARBA00000085"/>
    </source>
</evidence>
<dbReference type="InterPro" id="IPR050351">
    <property type="entry name" value="BphY/WalK/GraS-like"/>
</dbReference>
<dbReference type="SUPFAM" id="SSF55874">
    <property type="entry name" value="ATPase domain of HSP90 chaperone/DNA topoisomerase II/histidine kinase"/>
    <property type="match status" value="1"/>
</dbReference>
<accession>A0A1I0DTG6</accession>
<dbReference type="PANTHER" id="PTHR42878">
    <property type="entry name" value="TWO-COMPONENT HISTIDINE KINASE"/>
    <property type="match status" value="1"/>
</dbReference>
<keyword evidence="3" id="KW-0597">Phosphoprotein</keyword>
<dbReference type="Gene3D" id="1.10.287.130">
    <property type="match status" value="1"/>
</dbReference>
<keyword evidence="5 7" id="KW-0418">Kinase</keyword>
<dbReference type="Pfam" id="PF02518">
    <property type="entry name" value="HATPase_c"/>
    <property type="match status" value="1"/>
</dbReference>
<dbReference type="RefSeq" id="WP_074707764.1">
    <property type="nucleotide sequence ID" value="NZ_FOHI01000005.1"/>
</dbReference>
<feature type="domain" description="Histidine kinase" evidence="6">
    <location>
        <begin position="159"/>
        <end position="371"/>
    </location>
</feature>
<dbReference type="GO" id="GO:0007234">
    <property type="term" value="P:osmosensory signaling via phosphorelay pathway"/>
    <property type="evidence" value="ECO:0007669"/>
    <property type="project" value="TreeGrafter"/>
</dbReference>
<dbReference type="InterPro" id="IPR003594">
    <property type="entry name" value="HATPase_dom"/>
</dbReference>
<dbReference type="InterPro" id="IPR003661">
    <property type="entry name" value="HisK_dim/P_dom"/>
</dbReference>
<evidence type="ECO:0000256" key="3">
    <source>
        <dbReference type="ARBA" id="ARBA00022553"/>
    </source>
</evidence>
<evidence type="ECO:0000313" key="8">
    <source>
        <dbReference type="Proteomes" id="UP000183339"/>
    </source>
</evidence>
<evidence type="ECO:0000256" key="5">
    <source>
        <dbReference type="ARBA" id="ARBA00022777"/>
    </source>
</evidence>
<dbReference type="Gene3D" id="3.30.565.10">
    <property type="entry name" value="Histidine kinase-like ATPase, C-terminal domain"/>
    <property type="match status" value="1"/>
</dbReference>
<organism evidence="7 8">
    <name type="scientific">Nitrosospira multiformis</name>
    <dbReference type="NCBI Taxonomy" id="1231"/>
    <lineage>
        <taxon>Bacteria</taxon>
        <taxon>Pseudomonadati</taxon>
        <taxon>Pseudomonadota</taxon>
        <taxon>Betaproteobacteria</taxon>
        <taxon>Nitrosomonadales</taxon>
        <taxon>Nitrosomonadaceae</taxon>
        <taxon>Nitrosospira</taxon>
    </lineage>
</organism>
<dbReference type="OrthoDB" id="8556618at2"/>
<dbReference type="SMART" id="SM00388">
    <property type="entry name" value="HisKA"/>
    <property type="match status" value="1"/>
</dbReference>
<evidence type="ECO:0000259" key="6">
    <source>
        <dbReference type="PROSITE" id="PS50109"/>
    </source>
</evidence>
<dbReference type="Pfam" id="PF00512">
    <property type="entry name" value="HisKA"/>
    <property type="match status" value="1"/>
</dbReference>
<name>A0A1I0DTG6_9PROT</name>
<dbReference type="Proteomes" id="UP000183339">
    <property type="component" value="Unassembled WGS sequence"/>
</dbReference>
<dbReference type="InterPro" id="IPR036097">
    <property type="entry name" value="HisK_dim/P_sf"/>
</dbReference>
<dbReference type="GO" id="GO:0030295">
    <property type="term" value="F:protein kinase activator activity"/>
    <property type="evidence" value="ECO:0007669"/>
    <property type="project" value="TreeGrafter"/>
</dbReference>
<dbReference type="SUPFAM" id="SSF47384">
    <property type="entry name" value="Homodimeric domain of signal transducing histidine kinase"/>
    <property type="match status" value="1"/>
</dbReference>
<dbReference type="PANTHER" id="PTHR42878:SF13">
    <property type="entry name" value="HISTIDINE KINASE"/>
    <property type="match status" value="1"/>
</dbReference>
<dbReference type="EC" id="2.7.13.3" evidence="2"/>
<gene>
    <name evidence="7" type="ORF">SAMN05216412_105162</name>
</gene>
<protein>
    <recommendedName>
        <fullName evidence="2">histidine kinase</fullName>
        <ecNumber evidence="2">2.7.13.3</ecNumber>
    </recommendedName>
</protein>
<evidence type="ECO:0000256" key="2">
    <source>
        <dbReference type="ARBA" id="ARBA00012438"/>
    </source>
</evidence>
<dbReference type="GO" id="GO:0000155">
    <property type="term" value="F:phosphorelay sensor kinase activity"/>
    <property type="evidence" value="ECO:0007669"/>
    <property type="project" value="InterPro"/>
</dbReference>
<dbReference type="PRINTS" id="PR00344">
    <property type="entry name" value="BCTRLSENSOR"/>
</dbReference>
<evidence type="ECO:0000256" key="4">
    <source>
        <dbReference type="ARBA" id="ARBA00022679"/>
    </source>
</evidence>
<comment type="catalytic activity">
    <reaction evidence="1">
        <text>ATP + protein L-histidine = ADP + protein N-phospho-L-histidine.</text>
        <dbReference type="EC" id="2.7.13.3"/>
    </reaction>
</comment>